<evidence type="ECO:0000259" key="4">
    <source>
        <dbReference type="Pfam" id="PF01095"/>
    </source>
</evidence>
<dbReference type="SUPFAM" id="SSF51126">
    <property type="entry name" value="Pectin lyase-like"/>
    <property type="match status" value="1"/>
</dbReference>
<dbReference type="EMBL" id="QPJD01000009">
    <property type="protein sequence ID" value="RCW46388.1"/>
    <property type="molecule type" value="Genomic_DNA"/>
</dbReference>
<evidence type="ECO:0000313" key="6">
    <source>
        <dbReference type="Proteomes" id="UP000252415"/>
    </source>
</evidence>
<dbReference type="GO" id="GO:0042545">
    <property type="term" value="P:cell wall modification"/>
    <property type="evidence" value="ECO:0007669"/>
    <property type="project" value="InterPro"/>
</dbReference>
<name>A0A368W175_9BACL</name>
<comment type="similarity">
    <text evidence="1">Belongs to the pectinesterase family.</text>
</comment>
<organism evidence="5 6">
    <name type="scientific">Paenibacillus prosopidis</name>
    <dbReference type="NCBI Taxonomy" id="630520"/>
    <lineage>
        <taxon>Bacteria</taxon>
        <taxon>Bacillati</taxon>
        <taxon>Bacillota</taxon>
        <taxon>Bacilli</taxon>
        <taxon>Bacillales</taxon>
        <taxon>Paenibacillaceae</taxon>
        <taxon>Paenibacillus</taxon>
    </lineage>
</organism>
<evidence type="ECO:0000256" key="3">
    <source>
        <dbReference type="ARBA" id="ARBA00023085"/>
    </source>
</evidence>
<dbReference type="GO" id="GO:0009279">
    <property type="term" value="C:cell outer membrane"/>
    <property type="evidence" value="ECO:0007669"/>
    <property type="project" value="TreeGrafter"/>
</dbReference>
<accession>A0A368W175</accession>
<dbReference type="RefSeq" id="WP_114381048.1">
    <property type="nucleotide sequence ID" value="NZ_QPJD01000009.1"/>
</dbReference>
<dbReference type="Pfam" id="PF01095">
    <property type="entry name" value="Pectinesterase"/>
    <property type="match status" value="1"/>
</dbReference>
<feature type="domain" description="Pectinesterase catalytic" evidence="4">
    <location>
        <begin position="3"/>
        <end position="91"/>
    </location>
</feature>
<keyword evidence="6" id="KW-1185">Reference proteome</keyword>
<sequence length="93" mass="9990">MPVIIEIGKGVYREKIYGPKNKASIQMIGEGADATVLVYSDNAHTLGPDGQPLGTFRSGSFYAYAEERLTIRNDSGPRTGQAVAAFIDADRIA</sequence>
<dbReference type="AlphaFoldDB" id="A0A368W175"/>
<evidence type="ECO:0000313" key="5">
    <source>
        <dbReference type="EMBL" id="RCW46388.1"/>
    </source>
</evidence>
<evidence type="ECO:0000256" key="1">
    <source>
        <dbReference type="ARBA" id="ARBA00008891"/>
    </source>
</evidence>
<keyword evidence="3" id="KW-0063">Aspartyl esterase</keyword>
<gene>
    <name evidence="5" type="ORF">DFP97_10930</name>
</gene>
<evidence type="ECO:0000256" key="2">
    <source>
        <dbReference type="ARBA" id="ARBA00022801"/>
    </source>
</evidence>
<dbReference type="InterPro" id="IPR011050">
    <property type="entry name" value="Pectin_lyase_fold/virulence"/>
</dbReference>
<keyword evidence="2" id="KW-0378">Hydrolase</keyword>
<dbReference type="Gene3D" id="2.160.20.10">
    <property type="entry name" value="Single-stranded right-handed beta-helix, Pectin lyase-like"/>
    <property type="match status" value="1"/>
</dbReference>
<dbReference type="OrthoDB" id="9804686at2"/>
<reference evidence="5 6" key="1">
    <citation type="submission" date="2018-07" db="EMBL/GenBank/DDBJ databases">
        <title>Genomic Encyclopedia of Type Strains, Phase III (KMG-III): the genomes of soil and plant-associated and newly described type strains.</title>
        <authorList>
            <person name="Whitman W."/>
        </authorList>
    </citation>
    <scope>NUCLEOTIDE SEQUENCE [LARGE SCALE GENOMIC DNA]</scope>
    <source>
        <strain evidence="5 6">CECT 7506</strain>
    </source>
</reference>
<dbReference type="InterPro" id="IPR000070">
    <property type="entry name" value="Pectinesterase_cat"/>
</dbReference>
<dbReference type="InterPro" id="IPR012334">
    <property type="entry name" value="Pectin_lyas_fold"/>
</dbReference>
<comment type="caution">
    <text evidence="5">The sequence shown here is derived from an EMBL/GenBank/DDBJ whole genome shotgun (WGS) entry which is preliminary data.</text>
</comment>
<dbReference type="GO" id="GO:0030599">
    <property type="term" value="F:pectinesterase activity"/>
    <property type="evidence" value="ECO:0007669"/>
    <property type="project" value="InterPro"/>
</dbReference>
<protein>
    <submittedName>
        <fullName evidence="5">Pectinesterase</fullName>
    </submittedName>
</protein>
<dbReference type="PANTHER" id="PTHR31321">
    <property type="entry name" value="ACYL-COA THIOESTER HYDROLASE YBHC-RELATED"/>
    <property type="match status" value="1"/>
</dbReference>
<dbReference type="PANTHER" id="PTHR31321:SF57">
    <property type="entry name" value="PECTINESTERASE 53-RELATED"/>
    <property type="match status" value="1"/>
</dbReference>
<proteinExistence type="inferred from homology"/>
<dbReference type="Proteomes" id="UP000252415">
    <property type="component" value="Unassembled WGS sequence"/>
</dbReference>